<evidence type="ECO:0000313" key="1">
    <source>
        <dbReference type="Proteomes" id="UP000492821"/>
    </source>
</evidence>
<accession>A0A7E4VXW4</accession>
<keyword evidence="1" id="KW-1185">Reference proteome</keyword>
<evidence type="ECO:0000313" key="2">
    <source>
        <dbReference type="WBParaSite" id="Pan_g3710.t1"/>
    </source>
</evidence>
<dbReference type="AlphaFoldDB" id="A0A7E4VXW4"/>
<proteinExistence type="predicted"/>
<dbReference type="WBParaSite" id="Pan_g3710.t1">
    <property type="protein sequence ID" value="Pan_g3710.t1"/>
    <property type="gene ID" value="Pan_g3710"/>
</dbReference>
<sequence>MEPEFLDHVIVTNRDTVRALHRAGYSLDDTYPFEEAAILAQKIKNKQLSCLYPRPTSANAACMIIEFDQEFEIRAGSNIKVTANGEPTVTVKQGAATILSSSNVGDLNAVKRSTTQLQLSRGEGLKPILVQFESAEKLEEVCRCLGVE</sequence>
<reference evidence="2" key="2">
    <citation type="submission" date="2020-10" db="UniProtKB">
        <authorList>
            <consortium name="WormBaseParasite"/>
        </authorList>
    </citation>
    <scope>IDENTIFICATION</scope>
</reference>
<dbReference type="Proteomes" id="UP000492821">
    <property type="component" value="Unassembled WGS sequence"/>
</dbReference>
<reference evidence="1" key="1">
    <citation type="journal article" date="2013" name="Genetics">
        <title>The draft genome and transcriptome of Panagrellus redivivus are shaped by the harsh demands of a free-living lifestyle.</title>
        <authorList>
            <person name="Srinivasan J."/>
            <person name="Dillman A.R."/>
            <person name="Macchietto M.G."/>
            <person name="Heikkinen L."/>
            <person name="Lakso M."/>
            <person name="Fracchia K.M."/>
            <person name="Antoshechkin I."/>
            <person name="Mortazavi A."/>
            <person name="Wong G."/>
            <person name="Sternberg P.W."/>
        </authorList>
    </citation>
    <scope>NUCLEOTIDE SEQUENCE [LARGE SCALE GENOMIC DNA]</scope>
    <source>
        <strain evidence="1">MT8872</strain>
    </source>
</reference>
<name>A0A7E4VXW4_PANRE</name>
<organism evidence="1 2">
    <name type="scientific">Panagrellus redivivus</name>
    <name type="common">Microworm</name>
    <dbReference type="NCBI Taxonomy" id="6233"/>
    <lineage>
        <taxon>Eukaryota</taxon>
        <taxon>Metazoa</taxon>
        <taxon>Ecdysozoa</taxon>
        <taxon>Nematoda</taxon>
        <taxon>Chromadorea</taxon>
        <taxon>Rhabditida</taxon>
        <taxon>Tylenchina</taxon>
        <taxon>Panagrolaimomorpha</taxon>
        <taxon>Panagrolaimoidea</taxon>
        <taxon>Panagrolaimidae</taxon>
        <taxon>Panagrellus</taxon>
    </lineage>
</organism>
<protein>
    <submittedName>
        <fullName evidence="2">Pyr_redox_2 domain-containing protein</fullName>
    </submittedName>
</protein>